<evidence type="ECO:0008006" key="8">
    <source>
        <dbReference type="Google" id="ProtNLM"/>
    </source>
</evidence>
<dbReference type="SUPFAM" id="SSF88713">
    <property type="entry name" value="Glycoside hydrolase/deacetylase"/>
    <property type="match status" value="1"/>
</dbReference>
<dbReference type="OrthoDB" id="9774177at2"/>
<dbReference type="KEGG" id="gsb:GSUB_02195"/>
<dbReference type="PANTHER" id="PTHR31609">
    <property type="entry name" value="YDJC DEACETYLASE FAMILY MEMBER"/>
    <property type="match status" value="1"/>
</dbReference>
<keyword evidence="5" id="KW-0119">Carbohydrate metabolism</keyword>
<evidence type="ECO:0000313" key="6">
    <source>
        <dbReference type="EMBL" id="AJF05613.1"/>
    </source>
</evidence>
<dbReference type="InterPro" id="IPR006879">
    <property type="entry name" value="YdjC-like"/>
</dbReference>
<comment type="cofactor">
    <cofactor evidence="1">
        <name>Mg(2+)</name>
        <dbReference type="ChEBI" id="CHEBI:18420"/>
    </cofactor>
</comment>
<dbReference type="GO" id="GO:0005975">
    <property type="term" value="P:carbohydrate metabolic process"/>
    <property type="evidence" value="ECO:0007669"/>
    <property type="project" value="InterPro"/>
</dbReference>
<evidence type="ECO:0000256" key="2">
    <source>
        <dbReference type="ARBA" id="ARBA00022723"/>
    </source>
</evidence>
<dbReference type="STRING" id="483547.GSUB_02195"/>
<proteinExistence type="predicted"/>
<accession>A0A0B5FEA3</accession>
<dbReference type="Pfam" id="PF04794">
    <property type="entry name" value="YdjC"/>
    <property type="match status" value="1"/>
</dbReference>
<organism evidence="6 7">
    <name type="scientific">Geoalkalibacter subterraneus</name>
    <dbReference type="NCBI Taxonomy" id="483547"/>
    <lineage>
        <taxon>Bacteria</taxon>
        <taxon>Pseudomonadati</taxon>
        <taxon>Thermodesulfobacteriota</taxon>
        <taxon>Desulfuromonadia</taxon>
        <taxon>Desulfuromonadales</taxon>
        <taxon>Geoalkalibacteraceae</taxon>
        <taxon>Geoalkalibacter</taxon>
    </lineage>
</organism>
<sequence length="269" mass="29474">MIRLIVSADDLGVNPARNHGILEAFTHGIVTSASLLANGEAFCEAVDLAREAQLPVGVHLNLSEGLSLTGYLPGLTDQQGRFRGKEGLRDCLKRGACPIDAVEAEWTSQIERVFASGLVPDHLDSHQHCHLFPPLSTLVMALAQRFRVGAVRCSRPAEPVADDPCGVVGEELRLYRRLSRCREPGRIKMPDGLWGMTLLNRLDTDSLCGVLERLPEGSWELMTHPGYPMEGGSEFEGGARLEELHALTSVEARAAVERRGIQLCSYREL</sequence>
<dbReference type="Gene3D" id="3.20.20.370">
    <property type="entry name" value="Glycoside hydrolase/deacetylase"/>
    <property type="match status" value="1"/>
</dbReference>
<evidence type="ECO:0000256" key="5">
    <source>
        <dbReference type="ARBA" id="ARBA00023277"/>
    </source>
</evidence>
<dbReference type="GO" id="GO:0016787">
    <property type="term" value="F:hydrolase activity"/>
    <property type="evidence" value="ECO:0007669"/>
    <property type="project" value="UniProtKB-KW"/>
</dbReference>
<evidence type="ECO:0000256" key="1">
    <source>
        <dbReference type="ARBA" id="ARBA00001946"/>
    </source>
</evidence>
<dbReference type="RefSeq" id="WP_040198995.1">
    <property type="nucleotide sequence ID" value="NZ_CP010311.1"/>
</dbReference>
<reference evidence="6 7" key="1">
    <citation type="journal article" date="2015" name="Genome Announc.">
        <title>Genomes of Geoalkalibacter ferrihydriticus Z-0531T and Geoalkalibacter subterraneus Red1T, Two Haloalkaliphilic Metal-Reducing Deltaproteobacteria.</title>
        <authorList>
            <person name="Badalamenti J.P."/>
            <person name="Krajmalnik-Brown R."/>
            <person name="Torres C.I."/>
            <person name="Bond D.R."/>
        </authorList>
    </citation>
    <scope>NUCLEOTIDE SEQUENCE [LARGE SCALE GENOMIC DNA]</scope>
    <source>
        <strain evidence="6 7">Red1</strain>
    </source>
</reference>
<keyword evidence="4" id="KW-0460">Magnesium</keyword>
<evidence type="ECO:0000313" key="7">
    <source>
        <dbReference type="Proteomes" id="UP000035036"/>
    </source>
</evidence>
<dbReference type="InterPro" id="IPR011330">
    <property type="entry name" value="Glyco_hydro/deAcase_b/a-brl"/>
</dbReference>
<dbReference type="AlphaFoldDB" id="A0A0B5FEA3"/>
<evidence type="ECO:0000256" key="3">
    <source>
        <dbReference type="ARBA" id="ARBA00022801"/>
    </source>
</evidence>
<dbReference type="GO" id="GO:0046872">
    <property type="term" value="F:metal ion binding"/>
    <property type="evidence" value="ECO:0007669"/>
    <property type="project" value="UniProtKB-KW"/>
</dbReference>
<keyword evidence="3" id="KW-0378">Hydrolase</keyword>
<dbReference type="HOGENOM" id="CLU_064244_2_0_7"/>
<gene>
    <name evidence="6" type="ORF">GSUB_02195</name>
</gene>
<dbReference type="GO" id="GO:0019213">
    <property type="term" value="F:deacetylase activity"/>
    <property type="evidence" value="ECO:0007669"/>
    <property type="project" value="TreeGrafter"/>
</dbReference>
<dbReference type="PANTHER" id="PTHR31609:SF1">
    <property type="entry name" value="CARBOHYDRATE DEACETYLASE"/>
    <property type="match status" value="1"/>
</dbReference>
<keyword evidence="7" id="KW-1185">Reference proteome</keyword>
<protein>
    <recommendedName>
        <fullName evidence="8">ChbG/HpnK family deacetylase</fullName>
    </recommendedName>
</protein>
<dbReference type="Proteomes" id="UP000035036">
    <property type="component" value="Chromosome"/>
</dbReference>
<name>A0A0B5FEA3_9BACT</name>
<dbReference type="EMBL" id="CP010311">
    <property type="protein sequence ID" value="AJF05613.1"/>
    <property type="molecule type" value="Genomic_DNA"/>
</dbReference>
<keyword evidence="2" id="KW-0479">Metal-binding</keyword>
<evidence type="ECO:0000256" key="4">
    <source>
        <dbReference type="ARBA" id="ARBA00022842"/>
    </source>
</evidence>